<dbReference type="Gene3D" id="3.40.50.150">
    <property type="entry name" value="Vaccinia Virus protein VP39"/>
    <property type="match status" value="1"/>
</dbReference>
<proteinExistence type="predicted"/>
<keyword evidence="5" id="KW-1185">Reference proteome</keyword>
<dbReference type="InterPro" id="IPR050362">
    <property type="entry name" value="Cation-dep_OMT"/>
</dbReference>
<evidence type="ECO:0000313" key="5">
    <source>
        <dbReference type="Proteomes" id="UP000294581"/>
    </source>
</evidence>
<dbReference type="PANTHER" id="PTHR10509:SF14">
    <property type="entry name" value="CAFFEOYL-COA O-METHYLTRANSFERASE 3-RELATED"/>
    <property type="match status" value="1"/>
</dbReference>
<evidence type="ECO:0000256" key="2">
    <source>
        <dbReference type="ARBA" id="ARBA00022679"/>
    </source>
</evidence>
<accession>A0A4R8LMZ2</accession>
<dbReference type="Pfam" id="PF01596">
    <property type="entry name" value="Methyltransf_3"/>
    <property type="match status" value="1"/>
</dbReference>
<keyword evidence="3" id="KW-0949">S-adenosyl-L-methionine</keyword>
<protein>
    <submittedName>
        <fullName evidence="4">Caffeoyl-CoA O-methyltransferase</fullName>
    </submittedName>
</protein>
<dbReference type="InterPro" id="IPR002935">
    <property type="entry name" value="SAM_O-MeTrfase"/>
</dbReference>
<comment type="caution">
    <text evidence="4">The sequence shown here is derived from an EMBL/GenBank/DDBJ whole genome shotgun (WGS) entry which is preliminary data.</text>
</comment>
<dbReference type="GO" id="GO:0008171">
    <property type="term" value="F:O-methyltransferase activity"/>
    <property type="evidence" value="ECO:0007669"/>
    <property type="project" value="InterPro"/>
</dbReference>
<dbReference type="Proteomes" id="UP000294581">
    <property type="component" value="Unassembled WGS sequence"/>
</dbReference>
<dbReference type="GO" id="GO:0032259">
    <property type="term" value="P:methylation"/>
    <property type="evidence" value="ECO:0007669"/>
    <property type="project" value="UniProtKB-KW"/>
</dbReference>
<sequence length="232" mass="25701">MIQVVGWVTLILYSAGRVDMCMDRTSYADSLLPNDPVLSHVLRTLDEHGLPQMSVRPMLGQLLTVLSRGCQRALEIGTYAGYSGICIARGLAPGGRLVSLEQRERHAELAADNFRAARLAEIVDIRIGDALEQLEMLVIEGGEPFDLVFIDADKPRYGLYLETVLPLCREGAWIVCDNVLARDRVLDPDNQNPTPAAMRHFNQSLFHHPRLTSALLPIYDGIALMRVGHASD</sequence>
<keyword evidence="1 4" id="KW-0489">Methyltransferase</keyword>
<evidence type="ECO:0000313" key="4">
    <source>
        <dbReference type="EMBL" id="TDY44598.1"/>
    </source>
</evidence>
<name>A0A4R8LMZ2_9BACL</name>
<gene>
    <name evidence="4" type="ORF">C7445_10996</name>
</gene>
<dbReference type="PANTHER" id="PTHR10509">
    <property type="entry name" value="O-METHYLTRANSFERASE-RELATED"/>
    <property type="match status" value="1"/>
</dbReference>
<dbReference type="SUPFAM" id="SSF53335">
    <property type="entry name" value="S-adenosyl-L-methionine-dependent methyltransferases"/>
    <property type="match status" value="1"/>
</dbReference>
<organism evidence="4 5">
    <name type="scientific">Alicyclobacillus sacchari</name>
    <dbReference type="NCBI Taxonomy" id="392010"/>
    <lineage>
        <taxon>Bacteria</taxon>
        <taxon>Bacillati</taxon>
        <taxon>Bacillota</taxon>
        <taxon>Bacilli</taxon>
        <taxon>Bacillales</taxon>
        <taxon>Alicyclobacillaceae</taxon>
        <taxon>Alicyclobacillus</taxon>
    </lineage>
</organism>
<dbReference type="InterPro" id="IPR029063">
    <property type="entry name" value="SAM-dependent_MTases_sf"/>
</dbReference>
<dbReference type="PROSITE" id="PS51682">
    <property type="entry name" value="SAM_OMT_I"/>
    <property type="match status" value="1"/>
</dbReference>
<dbReference type="AlphaFoldDB" id="A0A4R8LMZ2"/>
<dbReference type="GO" id="GO:0008757">
    <property type="term" value="F:S-adenosylmethionine-dependent methyltransferase activity"/>
    <property type="evidence" value="ECO:0007669"/>
    <property type="project" value="TreeGrafter"/>
</dbReference>
<keyword evidence="2 4" id="KW-0808">Transferase</keyword>
<evidence type="ECO:0000256" key="1">
    <source>
        <dbReference type="ARBA" id="ARBA00022603"/>
    </source>
</evidence>
<evidence type="ECO:0000256" key="3">
    <source>
        <dbReference type="ARBA" id="ARBA00022691"/>
    </source>
</evidence>
<reference evidence="4 5" key="1">
    <citation type="submission" date="2019-03" db="EMBL/GenBank/DDBJ databases">
        <title>Genomic Encyclopedia of Type Strains, Phase IV (KMG-IV): sequencing the most valuable type-strain genomes for metagenomic binning, comparative biology and taxonomic classification.</title>
        <authorList>
            <person name="Goeker M."/>
        </authorList>
    </citation>
    <scope>NUCLEOTIDE SEQUENCE [LARGE SCALE GENOMIC DNA]</scope>
    <source>
        <strain evidence="4 5">DSM 17974</strain>
    </source>
</reference>
<dbReference type="EMBL" id="SORF01000009">
    <property type="protein sequence ID" value="TDY44598.1"/>
    <property type="molecule type" value="Genomic_DNA"/>
</dbReference>